<accession>A0AAV5W6V4</accession>
<evidence type="ECO:0000313" key="2">
    <source>
        <dbReference type="Proteomes" id="UP001432322"/>
    </source>
</evidence>
<sequence>DKYEFRSVTPADEDLILKMVNEGFLKSCPHCLAFNVTPDNFRITIAPSALDNAYSRIVIEKASGNVIGFRIYSISHRDQTKDIPPYELDLEAMTEDVIHY</sequence>
<dbReference type="AlphaFoldDB" id="A0AAV5W6V4"/>
<gene>
    <name evidence="1" type="ORF">PFISCL1PPCAC_18782</name>
</gene>
<proteinExistence type="predicted"/>
<evidence type="ECO:0000313" key="1">
    <source>
        <dbReference type="EMBL" id="GMT27485.1"/>
    </source>
</evidence>
<feature type="non-terminal residue" evidence="1">
    <location>
        <position position="1"/>
    </location>
</feature>
<organism evidence="1 2">
    <name type="scientific">Pristionchus fissidentatus</name>
    <dbReference type="NCBI Taxonomy" id="1538716"/>
    <lineage>
        <taxon>Eukaryota</taxon>
        <taxon>Metazoa</taxon>
        <taxon>Ecdysozoa</taxon>
        <taxon>Nematoda</taxon>
        <taxon>Chromadorea</taxon>
        <taxon>Rhabditida</taxon>
        <taxon>Rhabditina</taxon>
        <taxon>Diplogasteromorpha</taxon>
        <taxon>Diplogasteroidea</taxon>
        <taxon>Neodiplogasteridae</taxon>
        <taxon>Pristionchus</taxon>
    </lineage>
</organism>
<dbReference type="InterPro" id="IPR016181">
    <property type="entry name" value="Acyl_CoA_acyltransferase"/>
</dbReference>
<feature type="non-terminal residue" evidence="1">
    <location>
        <position position="100"/>
    </location>
</feature>
<protein>
    <recommendedName>
        <fullName evidence="3">GNAT family N-acetyltransferase</fullName>
    </recommendedName>
</protein>
<comment type="caution">
    <text evidence="1">The sequence shown here is derived from an EMBL/GenBank/DDBJ whole genome shotgun (WGS) entry which is preliminary data.</text>
</comment>
<dbReference type="SUPFAM" id="SSF55729">
    <property type="entry name" value="Acyl-CoA N-acyltransferases (Nat)"/>
    <property type="match status" value="1"/>
</dbReference>
<dbReference type="EMBL" id="BTSY01000005">
    <property type="protein sequence ID" value="GMT27485.1"/>
    <property type="molecule type" value="Genomic_DNA"/>
</dbReference>
<name>A0AAV5W6V4_9BILA</name>
<dbReference type="Proteomes" id="UP001432322">
    <property type="component" value="Unassembled WGS sequence"/>
</dbReference>
<evidence type="ECO:0008006" key="3">
    <source>
        <dbReference type="Google" id="ProtNLM"/>
    </source>
</evidence>
<reference evidence="1" key="1">
    <citation type="submission" date="2023-10" db="EMBL/GenBank/DDBJ databases">
        <title>Genome assembly of Pristionchus species.</title>
        <authorList>
            <person name="Yoshida K."/>
            <person name="Sommer R.J."/>
        </authorList>
    </citation>
    <scope>NUCLEOTIDE SEQUENCE</scope>
    <source>
        <strain evidence="1">RS5133</strain>
    </source>
</reference>
<dbReference type="Gene3D" id="3.40.630.30">
    <property type="match status" value="1"/>
</dbReference>
<keyword evidence="2" id="KW-1185">Reference proteome</keyword>